<proteinExistence type="predicted"/>
<feature type="non-terminal residue" evidence="1">
    <location>
        <position position="1"/>
    </location>
</feature>
<name>A0A314KQ57_NICAT</name>
<dbReference type="EMBL" id="MJEQ01001268">
    <property type="protein sequence ID" value="OIT31458.1"/>
    <property type="molecule type" value="Genomic_DNA"/>
</dbReference>
<organism evidence="1 2">
    <name type="scientific">Nicotiana attenuata</name>
    <name type="common">Coyote tobacco</name>
    <dbReference type="NCBI Taxonomy" id="49451"/>
    <lineage>
        <taxon>Eukaryota</taxon>
        <taxon>Viridiplantae</taxon>
        <taxon>Streptophyta</taxon>
        <taxon>Embryophyta</taxon>
        <taxon>Tracheophyta</taxon>
        <taxon>Spermatophyta</taxon>
        <taxon>Magnoliopsida</taxon>
        <taxon>eudicotyledons</taxon>
        <taxon>Gunneridae</taxon>
        <taxon>Pentapetalae</taxon>
        <taxon>asterids</taxon>
        <taxon>lamiids</taxon>
        <taxon>Solanales</taxon>
        <taxon>Solanaceae</taxon>
        <taxon>Nicotianoideae</taxon>
        <taxon>Nicotianeae</taxon>
        <taxon>Nicotiana</taxon>
    </lineage>
</organism>
<dbReference type="AlphaFoldDB" id="A0A314KQ57"/>
<dbReference type="Proteomes" id="UP000187609">
    <property type="component" value="Unassembled WGS sequence"/>
</dbReference>
<comment type="caution">
    <text evidence="1">The sequence shown here is derived from an EMBL/GenBank/DDBJ whole genome shotgun (WGS) entry which is preliminary data.</text>
</comment>
<accession>A0A314KQ57</accession>
<dbReference type="Gramene" id="OIT31458">
    <property type="protein sequence ID" value="OIT31458"/>
    <property type="gene ID" value="A4A49_64971"/>
</dbReference>
<protein>
    <submittedName>
        <fullName evidence="1">Uncharacterized protein</fullName>
    </submittedName>
</protein>
<sequence length="85" mass="10143">HDRLIKPKKFHEGDRVLLYNSRPRLFPRKFKSRWTCLYVVRHVSQYGTIEIQDEEGNENFKVNGHRLKPYLVGRFGKQSSSIVIK</sequence>
<reference evidence="1" key="1">
    <citation type="submission" date="2016-11" db="EMBL/GenBank/DDBJ databases">
        <title>The genome of Nicotiana attenuata.</title>
        <authorList>
            <person name="Xu S."/>
            <person name="Brockmoeller T."/>
            <person name="Gaquerel E."/>
            <person name="Navarro A."/>
            <person name="Kuhl H."/>
            <person name="Gase K."/>
            <person name="Ling Z."/>
            <person name="Zhou W."/>
            <person name="Kreitzer C."/>
            <person name="Stanke M."/>
            <person name="Tang H."/>
            <person name="Lyons E."/>
            <person name="Pandey P."/>
            <person name="Pandey S.P."/>
            <person name="Timmermann B."/>
            <person name="Baldwin I.T."/>
        </authorList>
    </citation>
    <scope>NUCLEOTIDE SEQUENCE [LARGE SCALE GENOMIC DNA]</scope>
    <source>
        <strain evidence="1">UT</strain>
    </source>
</reference>
<evidence type="ECO:0000313" key="1">
    <source>
        <dbReference type="EMBL" id="OIT31458.1"/>
    </source>
</evidence>
<dbReference type="SMR" id="A0A314KQ57"/>
<evidence type="ECO:0000313" key="2">
    <source>
        <dbReference type="Proteomes" id="UP000187609"/>
    </source>
</evidence>
<gene>
    <name evidence="1" type="ORF">A4A49_64971</name>
</gene>
<keyword evidence="2" id="KW-1185">Reference proteome</keyword>